<organism evidence="1 2">
    <name type="scientific">Trichostrongylus colubriformis</name>
    <name type="common">Black scour worm</name>
    <dbReference type="NCBI Taxonomy" id="6319"/>
    <lineage>
        <taxon>Eukaryota</taxon>
        <taxon>Metazoa</taxon>
        <taxon>Ecdysozoa</taxon>
        <taxon>Nematoda</taxon>
        <taxon>Chromadorea</taxon>
        <taxon>Rhabditida</taxon>
        <taxon>Rhabditina</taxon>
        <taxon>Rhabditomorpha</taxon>
        <taxon>Strongyloidea</taxon>
        <taxon>Trichostrongylidae</taxon>
        <taxon>Trichostrongylus</taxon>
    </lineage>
</organism>
<name>A0AAN8J3I8_TRICO</name>
<feature type="non-terminal residue" evidence="1">
    <location>
        <position position="1"/>
    </location>
</feature>
<dbReference type="EMBL" id="WIXE01001464">
    <property type="protein sequence ID" value="KAK5985669.1"/>
    <property type="molecule type" value="Genomic_DNA"/>
</dbReference>
<evidence type="ECO:0000313" key="2">
    <source>
        <dbReference type="Proteomes" id="UP001331761"/>
    </source>
</evidence>
<evidence type="ECO:0000313" key="1">
    <source>
        <dbReference type="EMBL" id="KAK5985669.1"/>
    </source>
</evidence>
<keyword evidence="2" id="KW-1185">Reference proteome</keyword>
<dbReference type="AlphaFoldDB" id="A0AAN8J3I8"/>
<accession>A0AAN8J3I8</accession>
<dbReference type="Proteomes" id="UP001331761">
    <property type="component" value="Unassembled WGS sequence"/>
</dbReference>
<sequence>RRIFCRLFDGQMRELLPASQSLVFPEFTIACPAIGQARFVALSLNADDFVPPSDMHRIQFVDKDLSLCQSMLSYAFDVAGYCG</sequence>
<proteinExistence type="predicted"/>
<protein>
    <submittedName>
        <fullName evidence="1">Uncharacterized protein</fullName>
    </submittedName>
</protein>
<comment type="caution">
    <text evidence="1">The sequence shown here is derived from an EMBL/GenBank/DDBJ whole genome shotgun (WGS) entry which is preliminary data.</text>
</comment>
<reference evidence="1 2" key="1">
    <citation type="submission" date="2019-10" db="EMBL/GenBank/DDBJ databases">
        <title>Assembly and Annotation for the nematode Trichostrongylus colubriformis.</title>
        <authorList>
            <person name="Martin J."/>
        </authorList>
    </citation>
    <scope>NUCLEOTIDE SEQUENCE [LARGE SCALE GENOMIC DNA]</scope>
    <source>
        <strain evidence="1">G859</strain>
        <tissue evidence="1">Whole worm</tissue>
    </source>
</reference>
<gene>
    <name evidence="1" type="ORF">GCK32_022002</name>
</gene>